<feature type="transmembrane region" description="Helical" evidence="1">
    <location>
        <begin position="35"/>
        <end position="52"/>
    </location>
</feature>
<feature type="transmembrane region" description="Helical" evidence="1">
    <location>
        <begin position="151"/>
        <end position="175"/>
    </location>
</feature>
<dbReference type="EMBL" id="JAGIYY010000001">
    <property type="protein sequence ID" value="MBP0437298.1"/>
    <property type="molecule type" value="Genomic_DNA"/>
</dbReference>
<evidence type="ECO:0000256" key="1">
    <source>
        <dbReference type="SAM" id="Phobius"/>
    </source>
</evidence>
<keyword evidence="1" id="KW-1133">Transmembrane helix</keyword>
<dbReference type="AlphaFoldDB" id="A0A8J7UH13"/>
<dbReference type="Proteomes" id="UP000666240">
    <property type="component" value="Unassembled WGS sequence"/>
</dbReference>
<dbReference type="RefSeq" id="WP_209334317.1">
    <property type="nucleotide sequence ID" value="NZ_JAGIYY010000001.1"/>
</dbReference>
<feature type="transmembrane region" description="Helical" evidence="1">
    <location>
        <begin position="279"/>
        <end position="297"/>
    </location>
</feature>
<dbReference type="PANTHER" id="PTHR22911">
    <property type="entry name" value="ACYL-MALONYL CONDENSING ENZYME-RELATED"/>
    <property type="match status" value="1"/>
</dbReference>
<feature type="transmembrane region" description="Helical" evidence="1">
    <location>
        <begin position="6"/>
        <end position="23"/>
    </location>
</feature>
<dbReference type="Pfam" id="PF00892">
    <property type="entry name" value="EamA"/>
    <property type="match status" value="2"/>
</dbReference>
<evidence type="ECO:0000313" key="4">
    <source>
        <dbReference type="Proteomes" id="UP000666240"/>
    </source>
</evidence>
<keyword evidence="1" id="KW-0812">Transmembrane</keyword>
<name>A0A8J7UH13_9HYPH</name>
<dbReference type="GO" id="GO:0016020">
    <property type="term" value="C:membrane"/>
    <property type="evidence" value="ECO:0007669"/>
    <property type="project" value="InterPro"/>
</dbReference>
<feature type="transmembrane region" description="Helical" evidence="1">
    <location>
        <begin position="64"/>
        <end position="84"/>
    </location>
</feature>
<comment type="caution">
    <text evidence="3">The sequence shown here is derived from an EMBL/GenBank/DDBJ whole genome shotgun (WGS) entry which is preliminary data.</text>
</comment>
<protein>
    <submittedName>
        <fullName evidence="3">DMT family transporter</fullName>
    </submittedName>
</protein>
<evidence type="ECO:0000313" key="3">
    <source>
        <dbReference type="EMBL" id="MBP0437298.1"/>
    </source>
</evidence>
<feature type="domain" description="EamA" evidence="2">
    <location>
        <begin position="157"/>
        <end position="296"/>
    </location>
</feature>
<keyword evidence="4" id="KW-1185">Reference proteome</keyword>
<feature type="transmembrane region" description="Helical" evidence="1">
    <location>
        <begin position="187"/>
        <end position="211"/>
    </location>
</feature>
<evidence type="ECO:0000259" key="2">
    <source>
        <dbReference type="Pfam" id="PF00892"/>
    </source>
</evidence>
<reference evidence="3" key="1">
    <citation type="submission" date="2021-03" db="EMBL/GenBank/DDBJ databases">
        <title>Genome sequencing and assembly of Tianweitania sediminis.</title>
        <authorList>
            <person name="Chhetri G."/>
        </authorList>
    </citation>
    <scope>NUCLEOTIDE SEQUENCE</scope>
    <source>
        <strain evidence="3">Z8</strain>
    </source>
</reference>
<feature type="transmembrane region" description="Helical" evidence="1">
    <location>
        <begin position="223"/>
        <end position="246"/>
    </location>
</feature>
<sequence length="298" mass="30345">MLVYELAALGAATCWAATGLLAVRPAAHLGALAFNRFRQVLVTAGLAIYVLATGEWRTLGTEAVVPLLFSGVVGIFAGDTLLFAALNRLGPRKTGVIFALNAPMAALLGYALLGEVLAAQAVVGILLIVGGVITAILYGRRRTDVHAWETVKGSLWVGVALGLGAALGQAVGAILARPVMAGGMDPFLASMVRVGIAALLLTALTALPFASVKPRKAALTPQVALLTALTGLLGLGVGMTLLLFALSGGKVGIVSTLSATTPVIILPMLWAHTGERPTAGAWIGAVSVVAGMALLFLR</sequence>
<gene>
    <name evidence="3" type="ORF">J5Y06_01370</name>
</gene>
<dbReference type="InterPro" id="IPR000620">
    <property type="entry name" value="EamA_dom"/>
</dbReference>
<organism evidence="3 4">
    <name type="scientific">Tianweitania sediminis</name>
    <dbReference type="NCBI Taxonomy" id="1502156"/>
    <lineage>
        <taxon>Bacteria</taxon>
        <taxon>Pseudomonadati</taxon>
        <taxon>Pseudomonadota</taxon>
        <taxon>Alphaproteobacteria</taxon>
        <taxon>Hyphomicrobiales</taxon>
        <taxon>Phyllobacteriaceae</taxon>
        <taxon>Tianweitania</taxon>
    </lineage>
</organism>
<keyword evidence="1" id="KW-0472">Membrane</keyword>
<dbReference type="SUPFAM" id="SSF103481">
    <property type="entry name" value="Multidrug resistance efflux transporter EmrE"/>
    <property type="match status" value="2"/>
</dbReference>
<accession>A0A8J7UH13</accession>
<feature type="transmembrane region" description="Helical" evidence="1">
    <location>
        <begin position="252"/>
        <end position="272"/>
    </location>
</feature>
<proteinExistence type="predicted"/>
<feature type="domain" description="EamA" evidence="2">
    <location>
        <begin position="5"/>
        <end position="134"/>
    </location>
</feature>
<dbReference type="InterPro" id="IPR037185">
    <property type="entry name" value="EmrE-like"/>
</dbReference>
<dbReference type="PANTHER" id="PTHR22911:SF137">
    <property type="entry name" value="SOLUTE CARRIER FAMILY 35 MEMBER G2-RELATED"/>
    <property type="match status" value="1"/>
</dbReference>
<feature type="transmembrane region" description="Helical" evidence="1">
    <location>
        <begin position="119"/>
        <end position="139"/>
    </location>
</feature>
<feature type="transmembrane region" description="Helical" evidence="1">
    <location>
        <begin position="96"/>
        <end position="113"/>
    </location>
</feature>